<protein>
    <recommendedName>
        <fullName evidence="4">Photosynthesis system II assembly factor Ycf48/Hcf136-like domain-containing protein</fullName>
    </recommendedName>
</protein>
<accession>A0ABY6ZAA0</accession>
<dbReference type="EMBL" id="CP104065">
    <property type="protein sequence ID" value="WAH39453.1"/>
    <property type="molecule type" value="Genomic_DNA"/>
</dbReference>
<evidence type="ECO:0000313" key="2">
    <source>
        <dbReference type="EMBL" id="WAH39453.1"/>
    </source>
</evidence>
<keyword evidence="1" id="KW-0732">Signal</keyword>
<keyword evidence="3" id="KW-1185">Reference proteome</keyword>
<sequence length="446" mass="48840">MRRRQRLASLLTASLIMGLAGCADNSTNLTDNPDHAQGAADSYGAFGGDTRTSLRDTHHDKAGLALQKPHQANIPATSAIGALQKSNTLYNLTMTGEDTGYRWGFVNGVFTMQRTMDGGAQWFPITLPTPWTLAQLSAGSGQLENPGVEVVDPESVYVFGLIGKNLLALHTSDGGHHWSTKSLSLDQSGMQIESVNMVGNQHGWILLRGGTKPSFYRLENNATEFYPLKVQNGGTRTTGLPASAQAVVRFTNSNDGWLVATTSDGLLHFYMSHNGGDTWAGKTLPPPQGLKGWKAVRVFQPVILEKEGSFLVRYERITNGKAQMRIGTFRSIDGGAHFKSWFSDELDDATADYSGTPAHFINSDYGWTINDQRLMATWDGGFTWRTIHSSSLESILHAYPRVLSMDFMSDTFGWMLLQTGDYKRTALVKVTVNGTFTWADAKVMGP</sequence>
<geneLocation type="plasmid" evidence="2 3">
    <name>unnamed1</name>
</geneLocation>
<proteinExistence type="predicted"/>
<keyword evidence="2" id="KW-0614">Plasmid</keyword>
<dbReference type="Gene3D" id="2.130.10.10">
    <property type="entry name" value="YVTN repeat-like/Quinoprotein amine dehydrogenase"/>
    <property type="match status" value="1"/>
</dbReference>
<gene>
    <name evidence="2" type="ORF">NZD86_23450</name>
</gene>
<feature type="signal peptide" evidence="1">
    <location>
        <begin position="1"/>
        <end position="22"/>
    </location>
</feature>
<evidence type="ECO:0000313" key="3">
    <source>
        <dbReference type="Proteomes" id="UP001164803"/>
    </source>
</evidence>
<reference evidence="2" key="1">
    <citation type="submission" date="2022-08" db="EMBL/GenBank/DDBJ databases">
        <title>Alicyclobacillus dauci DSM2870, complete genome.</title>
        <authorList>
            <person name="Wang Q."/>
            <person name="Cai R."/>
            <person name="Wang Z."/>
        </authorList>
    </citation>
    <scope>NUCLEOTIDE SEQUENCE</scope>
    <source>
        <strain evidence="2">DSM 28700</strain>
        <plasmid evidence="2">unnamed1</plasmid>
    </source>
</reference>
<feature type="chain" id="PRO_5045897526" description="Photosynthesis system II assembly factor Ycf48/Hcf136-like domain-containing protein" evidence="1">
    <location>
        <begin position="23"/>
        <end position="446"/>
    </location>
</feature>
<evidence type="ECO:0008006" key="4">
    <source>
        <dbReference type="Google" id="ProtNLM"/>
    </source>
</evidence>
<dbReference type="RefSeq" id="WP_268047103.1">
    <property type="nucleotide sequence ID" value="NZ_CP104065.1"/>
</dbReference>
<name>A0ABY6ZAA0_9BACL</name>
<dbReference type="SUPFAM" id="SSF110296">
    <property type="entry name" value="Oligoxyloglucan reducing end-specific cellobiohydrolase"/>
    <property type="match status" value="1"/>
</dbReference>
<dbReference type="Proteomes" id="UP001164803">
    <property type="component" value="Plasmid unnamed1"/>
</dbReference>
<dbReference type="InterPro" id="IPR015943">
    <property type="entry name" value="WD40/YVTN_repeat-like_dom_sf"/>
</dbReference>
<organism evidence="2 3">
    <name type="scientific">Alicyclobacillus dauci</name>
    <dbReference type="NCBI Taxonomy" id="1475485"/>
    <lineage>
        <taxon>Bacteria</taxon>
        <taxon>Bacillati</taxon>
        <taxon>Bacillota</taxon>
        <taxon>Bacilli</taxon>
        <taxon>Bacillales</taxon>
        <taxon>Alicyclobacillaceae</taxon>
        <taxon>Alicyclobacillus</taxon>
    </lineage>
</organism>
<dbReference type="PROSITE" id="PS51257">
    <property type="entry name" value="PROKAR_LIPOPROTEIN"/>
    <property type="match status" value="1"/>
</dbReference>
<evidence type="ECO:0000256" key="1">
    <source>
        <dbReference type="SAM" id="SignalP"/>
    </source>
</evidence>